<dbReference type="GO" id="GO:0008237">
    <property type="term" value="F:metallopeptidase activity"/>
    <property type="evidence" value="ECO:0007669"/>
    <property type="project" value="InterPro"/>
</dbReference>
<protein>
    <recommendedName>
        <fullName evidence="2">Dermonecrotic toxin N-terminal domain-containing protein</fullName>
    </recommendedName>
</protein>
<dbReference type="Gene3D" id="3.40.390.10">
    <property type="entry name" value="Collagenase (Catalytic Domain)"/>
    <property type="match status" value="1"/>
</dbReference>
<feature type="coiled-coil region" evidence="1">
    <location>
        <begin position="1456"/>
        <end position="1483"/>
    </location>
</feature>
<evidence type="ECO:0000259" key="2">
    <source>
        <dbReference type="Pfam" id="PF20178"/>
    </source>
</evidence>
<name>A0A3M3YM17_9PSED</name>
<dbReference type="EMBL" id="RBQB01000287">
    <property type="protein sequence ID" value="RMO83069.1"/>
    <property type="molecule type" value="Genomic_DNA"/>
</dbReference>
<evidence type="ECO:0000313" key="3">
    <source>
        <dbReference type="EMBL" id="RMO83069.1"/>
    </source>
</evidence>
<feature type="domain" description="Dermonecrotic toxin N-terminal" evidence="2">
    <location>
        <begin position="904"/>
        <end position="1158"/>
    </location>
</feature>
<evidence type="ECO:0000256" key="1">
    <source>
        <dbReference type="SAM" id="Coils"/>
    </source>
</evidence>
<accession>A0A3M3YM17</accession>
<organism evidence="3 4">
    <name type="scientific">Pseudomonas syringae pv. philadelphi</name>
    <dbReference type="NCBI Taxonomy" id="251706"/>
    <lineage>
        <taxon>Bacteria</taxon>
        <taxon>Pseudomonadati</taxon>
        <taxon>Pseudomonadota</taxon>
        <taxon>Gammaproteobacteria</taxon>
        <taxon>Pseudomonadales</taxon>
        <taxon>Pseudomonadaceae</taxon>
        <taxon>Pseudomonas</taxon>
    </lineage>
</organism>
<dbReference type="InterPro" id="IPR046673">
    <property type="entry name" value="ToxA_N"/>
</dbReference>
<gene>
    <name evidence="3" type="ORF">ALQ33_02337</name>
</gene>
<dbReference type="Pfam" id="PF20178">
    <property type="entry name" value="ToxA_N"/>
    <property type="match status" value="2"/>
</dbReference>
<dbReference type="Proteomes" id="UP000279372">
    <property type="component" value="Unassembled WGS sequence"/>
</dbReference>
<evidence type="ECO:0000313" key="4">
    <source>
        <dbReference type="Proteomes" id="UP000279372"/>
    </source>
</evidence>
<sequence>MSDTPPYFFSDTLRARFALDIQDAVEQARISLGQSQWLLGLTSEPATPDISAPRPEVYRLVTSDGSAVNAELAGALLFSSQDTGDTAVFLSTLTFGIERFEQRAALLTTLQQRFDDIGTQVVINAELVEGPLFEARTLSIMRQQARHLEGLWSQLHDLPDLRLAAGKAFQEGLIQRGVGAGIDVFSHLLQIVDSRPLTDRVLTAVVGTQYLADSALDEVVSERLPVGLFHQFMDHEGRALADPEASQFQQALSGAVSEIGTVYERLLADYWTSTQADGRTRRESVIHALAECFRQHLLASRADGSLSDAEYRRLLDLLPSHQAASDPQSVRVRRLSAVVAGQEPVKLVGLLLLDFPADASSGMYLYASLSGFRHFASSEQLVAFLTSDPARAALLFYSSLNDHIAVRTPGSVELYQELTTADFFSECMDSLIAMQQRNLRHVLGLPAIGFEQTPVRIDDALDIRAYLDGRLLSLQDPGRWRSSPVAFDQLWGASAAAAQSTVRISHEASDTWLGKLKKIETLLARQDALHVGVDGCMLHALNRYLAQVDGPRLDAQALWVVGTAGDEQPLPLLSVALDRACGHVQATRSAGQVLEGLTAPISDRPVRRLPVSLLEQMLTCVLKDFPARFERQVGEFFVKSSRYRDMTVHPGVLCGLIREYALRLELLVEKRIATLPESTLLRVQQVLDRPQRSMRAALGETRVEAYTLSISYDAHTPSITLPNTFVVGGALDPVLWSLGRGLTLFENVATLEQYVLSHLFGSTEGAPLSGLLNPPDRQALLAYFGRVQAPEVKLTLQRIDGHFIEALQHQEIERQQRTAADLYRQAVTWQLPSSTFNYLLSAAERDDRNRQALSNLGVAIQFIIYKAVVPVWISEAPMLDQVSLVEAMRRFYVICVGRKDFLFDIPGLYEYSQAQLIARLKADFPEQYLDPEAILVTLTHYVPVPAAPGQVPASIPAATQKISENLVEFAAKRFMSRQDGVISLASADGRPLPATLTPLYIRSLAESLDVAAGYRVLLTSALATTSPTYLERKQLFIEQMPALDTLRALVLRLRKELSDQAYRFIDGVLNMPDGVARLPVQGLKVVLSPLQLLPATQGWAPAVVVNTYLIGPAEPHSGPWILYALMHDEFVFKEYPHRAALLEDIRTSASLQAFILSRIDPEARKIYDHGGFVEPHLPFSVESSFDVPWEQPPSVSLSIEPFEGNATELLFNGAVDALKLEVRQESVTNAEHRRSASQYLFSLGAEQIMTLMPGRLGVLIGVWQSQTLLNSSAVSAGEQRWGKAFSEFMAALSVMISARQNPRALDARLDEEVGTLAEEAGSDDPDENNPSPLEFSWSNISLTQQIRARLREFEFHTVALNALERDELMNTYNDLVTGSTYAAVDGKVFELRSDAEGWFIVAHGKIGPSVRLDENQRWRLDIQSGLKGGGGMVTHMYREIVDDDVDEAMVVNARGMSEIRRTYREMAQSIEEAHAQAQRYLENSLANLALRSPEGAADARVKRILAEFFSEKTPDDRLYEMTRTAVTDIYQALMDPSLSPIDSPRYVVGINRIGHESTSGFVIPADPHHRIFLTELFFHAPEYRFKISAMRSGDFRFGSHYRAAILLHELSHLALDTADIAYVDSQAPYLDLLDDASEHRKKLINQQVTLQQKTLSYNTDRSQLFSKLEDGEIRDLRRRDGEGKQAVLRITGKPTLDQARDVFYSDVQKRAKIMLKNADSLTLLITVLGRERFVPR</sequence>
<dbReference type="RefSeq" id="WP_122223525.1">
    <property type="nucleotide sequence ID" value="NZ_RBQB01000287.1"/>
</dbReference>
<keyword evidence="1" id="KW-0175">Coiled coil</keyword>
<reference evidence="3 4" key="1">
    <citation type="submission" date="2018-08" db="EMBL/GenBank/DDBJ databases">
        <title>Recombination of ecologically and evolutionarily significant loci maintains genetic cohesion in the Pseudomonas syringae species complex.</title>
        <authorList>
            <person name="Dillon M."/>
            <person name="Thakur S."/>
            <person name="Almeida R.N.D."/>
            <person name="Weir B.S."/>
            <person name="Guttman D.S."/>
        </authorList>
    </citation>
    <scope>NUCLEOTIDE SEQUENCE [LARGE SCALE GENOMIC DNA]</scope>
    <source>
        <strain evidence="3 4">ICMP 8902</strain>
    </source>
</reference>
<dbReference type="InterPro" id="IPR024079">
    <property type="entry name" value="MetalloPept_cat_dom_sf"/>
</dbReference>
<feature type="domain" description="Dermonecrotic toxin N-terminal" evidence="2">
    <location>
        <begin position="157"/>
        <end position="391"/>
    </location>
</feature>
<comment type="caution">
    <text evidence="3">The sequence shown here is derived from an EMBL/GenBank/DDBJ whole genome shotgun (WGS) entry which is preliminary data.</text>
</comment>
<proteinExistence type="predicted"/>